<dbReference type="EMBL" id="UFSM01000001">
    <property type="protein sequence ID" value="SUU87120.1"/>
    <property type="molecule type" value="Genomic_DNA"/>
</dbReference>
<evidence type="ECO:0000313" key="2">
    <source>
        <dbReference type="Proteomes" id="UP000254701"/>
    </source>
</evidence>
<organism evidence="1 2">
    <name type="scientific">Aminobacter aminovorans</name>
    <name type="common">Chelatobacter heintzii</name>
    <dbReference type="NCBI Taxonomy" id="83263"/>
    <lineage>
        <taxon>Bacteria</taxon>
        <taxon>Pseudomonadati</taxon>
        <taxon>Pseudomonadota</taxon>
        <taxon>Alphaproteobacteria</taxon>
        <taxon>Hyphomicrobiales</taxon>
        <taxon>Phyllobacteriaceae</taxon>
        <taxon>Aminobacter</taxon>
    </lineage>
</organism>
<dbReference type="RefSeq" id="WP_115729673.1">
    <property type="nucleotide sequence ID" value="NZ_BAAAVY010000011.1"/>
</dbReference>
<proteinExistence type="predicted"/>
<dbReference type="OrthoDB" id="7204880at2"/>
<reference evidence="1 2" key="1">
    <citation type="submission" date="2018-06" db="EMBL/GenBank/DDBJ databases">
        <authorList>
            <consortium name="Pathogen Informatics"/>
            <person name="Doyle S."/>
        </authorList>
    </citation>
    <scope>NUCLEOTIDE SEQUENCE [LARGE SCALE GENOMIC DNA]</scope>
    <source>
        <strain evidence="1 2">NCTC10684</strain>
    </source>
</reference>
<evidence type="ECO:0000313" key="1">
    <source>
        <dbReference type="EMBL" id="SUU87120.1"/>
    </source>
</evidence>
<dbReference type="AlphaFoldDB" id="A0A380WDU5"/>
<dbReference type="Proteomes" id="UP000254701">
    <property type="component" value="Unassembled WGS sequence"/>
</dbReference>
<sequence length="88" mass="9601">MNITKKERKALEVLSFGGTIILEKDSSNRPLEASVVTREGWSLEGAGLAEFKVLKAKRLVVSRNGGNYTISREGVVSLQRARQAAKKG</sequence>
<dbReference type="InterPro" id="IPR018654">
    <property type="entry name" value="YjhX_toxin"/>
</dbReference>
<accession>A0A380WDU5</accession>
<dbReference type="Pfam" id="PF09857">
    <property type="entry name" value="YjhX_toxin"/>
    <property type="match status" value="1"/>
</dbReference>
<name>A0A380WDU5_AMIAI</name>
<gene>
    <name evidence="1" type="ORF">NCTC10684_00311</name>
</gene>
<protein>
    <submittedName>
        <fullName evidence="1">Uncharacterized protein conserved in bacteria</fullName>
    </submittedName>
</protein>